<proteinExistence type="predicted"/>
<dbReference type="EMBL" id="NIDF01000194">
    <property type="protein sequence ID" value="TYJ51724.1"/>
    <property type="molecule type" value="Genomic_DNA"/>
</dbReference>
<protein>
    <submittedName>
        <fullName evidence="2">Uncharacterized protein</fullName>
    </submittedName>
</protein>
<feature type="compositionally biased region" description="Basic and acidic residues" evidence="1">
    <location>
        <begin position="65"/>
        <end position="77"/>
    </location>
</feature>
<evidence type="ECO:0000313" key="3">
    <source>
        <dbReference type="Proteomes" id="UP000322245"/>
    </source>
</evidence>
<evidence type="ECO:0000313" key="2">
    <source>
        <dbReference type="EMBL" id="TYJ51724.1"/>
    </source>
</evidence>
<accession>A0A5D3AL93</accession>
<gene>
    <name evidence="2" type="ORF">B9479_007689</name>
</gene>
<feature type="region of interest" description="Disordered" evidence="1">
    <location>
        <begin position="1"/>
        <end position="86"/>
    </location>
</feature>
<dbReference type="AlphaFoldDB" id="A0A5D3AL93"/>
<evidence type="ECO:0000256" key="1">
    <source>
        <dbReference type="SAM" id="MobiDB-lite"/>
    </source>
</evidence>
<dbReference type="Proteomes" id="UP000322245">
    <property type="component" value="Unassembled WGS sequence"/>
</dbReference>
<name>A0A5D3AL93_9TREE</name>
<organism evidence="2 3">
    <name type="scientific">Cryptococcus floricola</name>
    <dbReference type="NCBI Taxonomy" id="2591691"/>
    <lineage>
        <taxon>Eukaryota</taxon>
        <taxon>Fungi</taxon>
        <taxon>Dikarya</taxon>
        <taxon>Basidiomycota</taxon>
        <taxon>Agaricomycotina</taxon>
        <taxon>Tremellomycetes</taxon>
        <taxon>Tremellales</taxon>
        <taxon>Cryptococcaceae</taxon>
        <taxon>Cryptococcus</taxon>
    </lineage>
</organism>
<reference evidence="2 3" key="1">
    <citation type="submission" date="2017-05" db="EMBL/GenBank/DDBJ databases">
        <title>The Genome Sequence of Tsuchiyaea wingfieldii DSM 27421.</title>
        <authorList>
            <person name="Cuomo C."/>
            <person name="Passer A."/>
            <person name="Billmyre B."/>
            <person name="Heitman J."/>
        </authorList>
    </citation>
    <scope>NUCLEOTIDE SEQUENCE [LARGE SCALE GENOMIC DNA]</scope>
    <source>
        <strain evidence="2 3">DSM 27421</strain>
    </source>
</reference>
<comment type="caution">
    <text evidence="2">The sequence shown here is derived from an EMBL/GenBank/DDBJ whole genome shotgun (WGS) entry which is preliminary data.</text>
</comment>
<sequence>MVSSQPFPEERIHINVRFHPPPSCHSSHPADHNRTRQPRSPPPSSKPHHIHAHHHPRTMLTRPELPPRSELPADHPKNPHSRVRLPERPHLSQYWHDAYPPAPLDDDAVLPKPPSKIKYMNTEWQKNNPNPKSRDAVKAYYGGGGMYPGGMGVGGMYPGMGGMMGGMGMGGMGMGGMGMGGMGMGGMGMGMGGYGMPRYGGAGMYGGYGGGYGGYGGGMYDPMMGTYGVSPLFLSSSLPSSPLPFSPLPSPLLPSSPPPSSPLPFLFLGFGFLASSMSSIEGEKLTETETVGAGVCQFRG</sequence>
<keyword evidence="3" id="KW-1185">Reference proteome</keyword>
<feature type="compositionally biased region" description="Basic residues" evidence="1">
    <location>
        <begin position="46"/>
        <end position="57"/>
    </location>
</feature>